<dbReference type="STRING" id="948595.L2GU43"/>
<evidence type="ECO:0000256" key="1">
    <source>
        <dbReference type="ARBA" id="ARBA00004123"/>
    </source>
</evidence>
<comment type="subcellular location">
    <subcellularLocation>
        <location evidence="1">Nucleus</location>
    </subcellularLocation>
</comment>
<evidence type="ECO:0000313" key="5">
    <source>
        <dbReference type="Proteomes" id="UP000011081"/>
    </source>
</evidence>
<dbReference type="VEuPathDB" id="MicrosporidiaDB:VCUG_01718"/>
<proteinExistence type="predicted"/>
<dbReference type="PANTHER" id="PTHR46138">
    <property type="entry name" value="PROTEIN DR1"/>
    <property type="match status" value="1"/>
</dbReference>
<accession>L2GU43</accession>
<sequence>MTRDDNKPDDDLSLPRSTIDKMLSTYQLSIPRHVRDHLTTYLHQFIHYISSDANLLCEKEKKKTITHEHIYEALRTAGFGHFIEECQKVYDETLNLSKMRPSRINKLKSSKFSIEELRMEQKKLFESARKEYENMEFDGEEK</sequence>
<evidence type="ECO:0000256" key="2">
    <source>
        <dbReference type="ARBA" id="ARBA00023242"/>
    </source>
</evidence>
<dbReference type="FunCoup" id="L2GU43">
    <property type="interactions" value="166"/>
</dbReference>
<dbReference type="GO" id="GO:0016251">
    <property type="term" value="F:RNA polymerase II general transcription initiation factor activity"/>
    <property type="evidence" value="ECO:0007669"/>
    <property type="project" value="TreeGrafter"/>
</dbReference>
<dbReference type="RefSeq" id="XP_008074734.1">
    <property type="nucleotide sequence ID" value="XM_008076543.1"/>
</dbReference>
<dbReference type="InterPro" id="IPR003958">
    <property type="entry name" value="CBFA_NFYB_domain"/>
</dbReference>
<evidence type="ECO:0000313" key="4">
    <source>
        <dbReference type="EMBL" id="ELA46818.1"/>
    </source>
</evidence>
<protein>
    <recommendedName>
        <fullName evidence="3">Transcription factor CBF/NF-Y/archaeal histone domain-containing protein</fullName>
    </recommendedName>
</protein>
<organism evidence="4 5">
    <name type="scientific">Vavraia culicis (isolate floridensis)</name>
    <name type="common">Microsporidian parasite</name>
    <dbReference type="NCBI Taxonomy" id="948595"/>
    <lineage>
        <taxon>Eukaryota</taxon>
        <taxon>Fungi</taxon>
        <taxon>Fungi incertae sedis</taxon>
        <taxon>Microsporidia</taxon>
        <taxon>Pleistophoridae</taxon>
        <taxon>Vavraia</taxon>
    </lineage>
</organism>
<keyword evidence="2" id="KW-0539">Nucleus</keyword>
<dbReference type="HOGENOM" id="CLU_066247_11_3_1"/>
<name>L2GU43_VAVCU</name>
<dbReference type="EMBL" id="GL877432">
    <property type="protein sequence ID" value="ELA46818.1"/>
    <property type="molecule type" value="Genomic_DNA"/>
</dbReference>
<dbReference type="GO" id="GO:0017025">
    <property type="term" value="F:TBP-class protein binding"/>
    <property type="evidence" value="ECO:0007669"/>
    <property type="project" value="TreeGrafter"/>
</dbReference>
<dbReference type="AlphaFoldDB" id="L2GU43"/>
<dbReference type="Gene3D" id="1.10.20.10">
    <property type="entry name" value="Histone, subunit A"/>
    <property type="match status" value="1"/>
</dbReference>
<dbReference type="GO" id="GO:0046982">
    <property type="term" value="F:protein heterodimerization activity"/>
    <property type="evidence" value="ECO:0007669"/>
    <property type="project" value="InterPro"/>
</dbReference>
<dbReference type="PANTHER" id="PTHR46138:SF1">
    <property type="entry name" value="PROTEIN DR1"/>
    <property type="match status" value="1"/>
</dbReference>
<dbReference type="Pfam" id="PF00808">
    <property type="entry name" value="CBFD_NFYB_HMF"/>
    <property type="match status" value="1"/>
</dbReference>
<dbReference type="SUPFAM" id="SSF47113">
    <property type="entry name" value="Histone-fold"/>
    <property type="match status" value="1"/>
</dbReference>
<evidence type="ECO:0000259" key="3">
    <source>
        <dbReference type="Pfam" id="PF00808"/>
    </source>
</evidence>
<dbReference type="CDD" id="cd22905">
    <property type="entry name" value="HFD_Dr1"/>
    <property type="match status" value="1"/>
</dbReference>
<keyword evidence="5" id="KW-1185">Reference proteome</keyword>
<dbReference type="OrthoDB" id="601405at2759"/>
<dbReference type="InterPro" id="IPR009072">
    <property type="entry name" value="Histone-fold"/>
</dbReference>
<gene>
    <name evidence="4" type="ORF">VCUG_01718</name>
</gene>
<feature type="domain" description="Transcription factor CBF/NF-Y/archaeal histone" evidence="3">
    <location>
        <begin position="13"/>
        <end position="74"/>
    </location>
</feature>
<reference evidence="5" key="1">
    <citation type="submission" date="2011-03" db="EMBL/GenBank/DDBJ databases">
        <title>The genome sequence of Vavraia culicis strain floridensis.</title>
        <authorList>
            <consortium name="The Broad Institute Genome Sequencing Platform"/>
            <person name="Cuomo C."/>
            <person name="Becnel J."/>
            <person name="Sanscrainte N."/>
            <person name="Young S.K."/>
            <person name="Zeng Q."/>
            <person name="Gargeya S."/>
            <person name="Fitzgerald M."/>
            <person name="Haas B."/>
            <person name="Abouelleil A."/>
            <person name="Alvarado L."/>
            <person name="Arachchi H.M."/>
            <person name="Berlin A."/>
            <person name="Chapman S.B."/>
            <person name="Gearin G."/>
            <person name="Goldberg J."/>
            <person name="Griggs A."/>
            <person name="Gujja S."/>
            <person name="Hansen M."/>
            <person name="Heiman D."/>
            <person name="Howarth C."/>
            <person name="Larimer J."/>
            <person name="Lui A."/>
            <person name="MacDonald P.J.P."/>
            <person name="McCowen C."/>
            <person name="Montmayeur A."/>
            <person name="Murphy C."/>
            <person name="Neiman D."/>
            <person name="Pearson M."/>
            <person name="Priest M."/>
            <person name="Roberts A."/>
            <person name="Saif S."/>
            <person name="Shea T."/>
            <person name="Sisk P."/>
            <person name="Stolte C."/>
            <person name="Sykes S."/>
            <person name="Wortman J."/>
            <person name="Nusbaum C."/>
            <person name="Birren B."/>
        </authorList>
    </citation>
    <scope>NUCLEOTIDE SEQUENCE [LARGE SCALE GENOMIC DNA]</scope>
    <source>
        <strain evidence="5">floridensis</strain>
    </source>
</reference>
<dbReference type="GO" id="GO:0017054">
    <property type="term" value="C:negative cofactor 2 complex"/>
    <property type="evidence" value="ECO:0007669"/>
    <property type="project" value="InterPro"/>
</dbReference>
<dbReference type="InParanoid" id="L2GU43"/>
<dbReference type="OMA" id="RDAKFKK"/>
<dbReference type="InterPro" id="IPR042225">
    <property type="entry name" value="Ncb2"/>
</dbReference>
<dbReference type="GO" id="GO:0051123">
    <property type="term" value="P:RNA polymerase II preinitiation complex assembly"/>
    <property type="evidence" value="ECO:0007669"/>
    <property type="project" value="TreeGrafter"/>
</dbReference>
<dbReference type="GO" id="GO:0000122">
    <property type="term" value="P:negative regulation of transcription by RNA polymerase II"/>
    <property type="evidence" value="ECO:0007669"/>
    <property type="project" value="InterPro"/>
</dbReference>
<dbReference type="GeneID" id="19879592"/>
<dbReference type="Proteomes" id="UP000011081">
    <property type="component" value="Unassembled WGS sequence"/>
</dbReference>